<dbReference type="RefSeq" id="WP_155190950.1">
    <property type="nucleotide sequence ID" value="NZ_BAAAEA010000003.1"/>
</dbReference>
<reference evidence="2 3" key="1">
    <citation type="submission" date="2017-05" db="EMBL/GenBank/DDBJ databases">
        <authorList>
            <person name="Varghese N."/>
            <person name="Submissions S."/>
        </authorList>
    </citation>
    <scope>NUCLEOTIDE SEQUENCE [LARGE SCALE GENOMIC DNA]</scope>
    <source>
        <strain evidence="2 3">DSM 15949</strain>
    </source>
</reference>
<dbReference type="InterPro" id="IPR003673">
    <property type="entry name" value="CoA-Trfase_fam_III"/>
</dbReference>
<dbReference type="Proteomes" id="UP001157914">
    <property type="component" value="Unassembled WGS sequence"/>
</dbReference>
<sequence length="399" mass="42093">MTPPLTGLKVVELARILAGPWIGQTLSDLGADVIKVESPAGDDTRGWGPPFTAGSDGGQSDAAYFHACNRGKRSITADFRTAEGQEVVRRLVAGADVLVENFKVGGLAKYGLDYETLKPINPKLIYCSVTGFGQDGPYAHRAGYDFMIQGMGGIMDLTGAPDGEPQKVGVAFADIFTGLYGVIGILAALRRRDQTGEGEWVDMALLDAQVGVLANQALNYFVSGNAPKRLGNAHPNIVPYQVFPASDGHLIIAVGNDGQFARLCAVLGLPELAKEPRYATNAARVAARSDLVPLLVAETQTRRRDDLLAALEAEGVPAGPINSVSDVFDDPQIQHRSMKVTLPADAVEGGTVSSVRTPIKFQNSGLKLDRAAPALGQHTDEILKELGLSPEAKPGGGEG</sequence>
<keyword evidence="1" id="KW-0808">Transferase</keyword>
<accession>A0ABY1PQ66</accession>
<evidence type="ECO:0000256" key="1">
    <source>
        <dbReference type="ARBA" id="ARBA00022679"/>
    </source>
</evidence>
<dbReference type="PANTHER" id="PTHR48207">
    <property type="entry name" value="SUCCINATE--HYDROXYMETHYLGLUTARATE COA-TRANSFERASE"/>
    <property type="match status" value="1"/>
</dbReference>
<comment type="caution">
    <text evidence="2">The sequence shown here is derived from an EMBL/GenBank/DDBJ whole genome shotgun (WGS) entry which is preliminary data.</text>
</comment>
<dbReference type="InterPro" id="IPR050483">
    <property type="entry name" value="CoA-transferase_III_domain"/>
</dbReference>
<name>A0ABY1PQ66_9HYPH</name>
<evidence type="ECO:0000313" key="2">
    <source>
        <dbReference type="EMBL" id="SMP36989.1"/>
    </source>
</evidence>
<dbReference type="Pfam" id="PF02515">
    <property type="entry name" value="CoA_transf_3"/>
    <property type="match status" value="1"/>
</dbReference>
<organism evidence="2 3">
    <name type="scientific">Roseibium denhamense</name>
    <dbReference type="NCBI Taxonomy" id="76305"/>
    <lineage>
        <taxon>Bacteria</taxon>
        <taxon>Pseudomonadati</taxon>
        <taxon>Pseudomonadota</taxon>
        <taxon>Alphaproteobacteria</taxon>
        <taxon>Hyphomicrobiales</taxon>
        <taxon>Stappiaceae</taxon>
        <taxon>Roseibium</taxon>
    </lineage>
</organism>
<protein>
    <submittedName>
        <fullName evidence="2">Crotonobetainyl-CoA:carnitine CoA-transferase CaiB</fullName>
    </submittedName>
</protein>
<dbReference type="PANTHER" id="PTHR48207:SF3">
    <property type="entry name" value="SUCCINATE--HYDROXYMETHYLGLUTARATE COA-TRANSFERASE"/>
    <property type="match status" value="1"/>
</dbReference>
<proteinExistence type="predicted"/>
<dbReference type="SUPFAM" id="SSF89796">
    <property type="entry name" value="CoA-transferase family III (CaiB/BaiF)"/>
    <property type="match status" value="1"/>
</dbReference>
<dbReference type="InterPro" id="IPR023606">
    <property type="entry name" value="CoA-Trfase_III_dom_1_sf"/>
</dbReference>
<dbReference type="Gene3D" id="3.30.1540.10">
    <property type="entry name" value="formyl-coa transferase, domain 3"/>
    <property type="match status" value="1"/>
</dbReference>
<gene>
    <name evidence="2" type="ORF">SAMN06265374_4426</name>
</gene>
<dbReference type="EMBL" id="FXTT01000008">
    <property type="protein sequence ID" value="SMP36989.1"/>
    <property type="molecule type" value="Genomic_DNA"/>
</dbReference>
<keyword evidence="3" id="KW-1185">Reference proteome</keyword>
<evidence type="ECO:0000313" key="3">
    <source>
        <dbReference type="Proteomes" id="UP001157914"/>
    </source>
</evidence>
<dbReference type="InterPro" id="IPR044855">
    <property type="entry name" value="CoA-Trfase_III_dom3_sf"/>
</dbReference>
<dbReference type="Gene3D" id="3.40.50.10540">
    <property type="entry name" value="Crotonobetainyl-coa:carnitine coa-transferase, domain 1"/>
    <property type="match status" value="1"/>
</dbReference>